<protein>
    <recommendedName>
        <fullName evidence="7">FAD-binding PCMH-type domain-containing protein</fullName>
    </recommendedName>
</protein>
<organism evidence="8 9">
    <name type="scientific">Daldinia eschscholtzii</name>
    <dbReference type="NCBI Taxonomy" id="292717"/>
    <lineage>
        <taxon>Eukaryota</taxon>
        <taxon>Fungi</taxon>
        <taxon>Dikarya</taxon>
        <taxon>Ascomycota</taxon>
        <taxon>Pezizomycotina</taxon>
        <taxon>Sordariomycetes</taxon>
        <taxon>Xylariomycetidae</taxon>
        <taxon>Xylariales</taxon>
        <taxon>Hypoxylaceae</taxon>
        <taxon>Daldinia</taxon>
    </lineage>
</organism>
<evidence type="ECO:0000313" key="8">
    <source>
        <dbReference type="EMBL" id="KAK6958434.1"/>
    </source>
</evidence>
<keyword evidence="9" id="KW-1185">Reference proteome</keyword>
<dbReference type="EMBL" id="JBANMG010000001">
    <property type="protein sequence ID" value="KAK6958434.1"/>
    <property type="molecule type" value="Genomic_DNA"/>
</dbReference>
<keyword evidence="3" id="KW-0285">Flavoprotein</keyword>
<dbReference type="InterPro" id="IPR006094">
    <property type="entry name" value="Oxid_FAD_bind_N"/>
</dbReference>
<keyword evidence="5" id="KW-0560">Oxidoreductase</keyword>
<dbReference type="InterPro" id="IPR012951">
    <property type="entry name" value="BBE"/>
</dbReference>
<dbReference type="InterPro" id="IPR036318">
    <property type="entry name" value="FAD-bd_PCMH-like_sf"/>
</dbReference>
<evidence type="ECO:0000256" key="3">
    <source>
        <dbReference type="ARBA" id="ARBA00022630"/>
    </source>
</evidence>
<dbReference type="InterPro" id="IPR016169">
    <property type="entry name" value="FAD-bd_PCMH_sub2"/>
</dbReference>
<proteinExistence type="inferred from homology"/>
<dbReference type="Proteomes" id="UP001369815">
    <property type="component" value="Unassembled WGS sequence"/>
</dbReference>
<accession>A0AAX6N102</accession>
<comment type="cofactor">
    <cofactor evidence="1">
        <name>FAD</name>
        <dbReference type="ChEBI" id="CHEBI:57692"/>
    </cofactor>
</comment>
<comment type="caution">
    <text evidence="8">The sequence shown here is derived from an EMBL/GenBank/DDBJ whole genome shotgun (WGS) entry which is preliminary data.</text>
</comment>
<dbReference type="Pfam" id="PF01565">
    <property type="entry name" value="FAD_binding_4"/>
    <property type="match status" value="1"/>
</dbReference>
<evidence type="ECO:0000256" key="2">
    <source>
        <dbReference type="ARBA" id="ARBA00005466"/>
    </source>
</evidence>
<dbReference type="GO" id="GO:0016491">
    <property type="term" value="F:oxidoreductase activity"/>
    <property type="evidence" value="ECO:0007669"/>
    <property type="project" value="UniProtKB-KW"/>
</dbReference>
<evidence type="ECO:0000313" key="9">
    <source>
        <dbReference type="Proteomes" id="UP001369815"/>
    </source>
</evidence>
<feature type="chain" id="PRO_5043321186" description="FAD-binding PCMH-type domain-containing protein" evidence="6">
    <location>
        <begin position="20"/>
        <end position="511"/>
    </location>
</feature>
<gene>
    <name evidence="8" type="ORF">Daesc_001234</name>
</gene>
<comment type="similarity">
    <text evidence="2">Belongs to the oxygen-dependent FAD-linked oxidoreductase family.</text>
</comment>
<evidence type="ECO:0000259" key="7">
    <source>
        <dbReference type="PROSITE" id="PS51387"/>
    </source>
</evidence>
<feature type="signal peptide" evidence="6">
    <location>
        <begin position="1"/>
        <end position="19"/>
    </location>
</feature>
<reference evidence="8 9" key="1">
    <citation type="journal article" date="2024" name="Front Chem Biol">
        <title>Unveiling the potential of Daldinia eschscholtzii MFLUCC 19-0629 through bioactivity and bioinformatics studies for enhanced sustainable agriculture production.</title>
        <authorList>
            <person name="Brooks S."/>
            <person name="Weaver J.A."/>
            <person name="Klomchit A."/>
            <person name="Alharthi S.A."/>
            <person name="Onlamun T."/>
            <person name="Nurani R."/>
            <person name="Vong T.K."/>
            <person name="Alberti F."/>
            <person name="Greco C."/>
        </authorList>
    </citation>
    <scope>NUCLEOTIDE SEQUENCE [LARGE SCALE GENOMIC DNA]</scope>
    <source>
        <strain evidence="8">MFLUCC 19-0629</strain>
    </source>
</reference>
<keyword evidence="6" id="KW-0732">Signal</keyword>
<dbReference type="SUPFAM" id="SSF56176">
    <property type="entry name" value="FAD-binding/transporter-associated domain-like"/>
    <property type="match status" value="1"/>
</dbReference>
<dbReference type="Gene3D" id="3.30.465.10">
    <property type="match status" value="1"/>
</dbReference>
<evidence type="ECO:0000256" key="6">
    <source>
        <dbReference type="SAM" id="SignalP"/>
    </source>
</evidence>
<dbReference type="InterPro" id="IPR050416">
    <property type="entry name" value="FAD-linked_Oxidoreductase"/>
</dbReference>
<dbReference type="PANTHER" id="PTHR42973">
    <property type="entry name" value="BINDING OXIDOREDUCTASE, PUTATIVE (AFU_ORTHOLOGUE AFUA_1G17690)-RELATED"/>
    <property type="match status" value="1"/>
</dbReference>
<dbReference type="Pfam" id="PF08031">
    <property type="entry name" value="BBE"/>
    <property type="match status" value="1"/>
</dbReference>
<evidence type="ECO:0000256" key="4">
    <source>
        <dbReference type="ARBA" id="ARBA00022827"/>
    </source>
</evidence>
<dbReference type="InterPro" id="IPR016166">
    <property type="entry name" value="FAD-bd_PCMH"/>
</dbReference>
<dbReference type="PANTHER" id="PTHR42973:SF39">
    <property type="entry name" value="FAD-BINDING PCMH-TYPE DOMAIN-CONTAINING PROTEIN"/>
    <property type="match status" value="1"/>
</dbReference>
<keyword evidence="4" id="KW-0274">FAD</keyword>
<dbReference type="Gene3D" id="3.40.462.20">
    <property type="match status" value="1"/>
</dbReference>
<evidence type="ECO:0000256" key="1">
    <source>
        <dbReference type="ARBA" id="ARBA00001974"/>
    </source>
</evidence>
<dbReference type="PROSITE" id="PS51387">
    <property type="entry name" value="FAD_PCMH"/>
    <property type="match status" value="1"/>
</dbReference>
<evidence type="ECO:0000256" key="5">
    <source>
        <dbReference type="ARBA" id="ARBA00023002"/>
    </source>
</evidence>
<dbReference type="AlphaFoldDB" id="A0AAX6N102"/>
<feature type="domain" description="FAD-binding PCMH-type" evidence="7">
    <location>
        <begin position="71"/>
        <end position="242"/>
    </location>
</feature>
<dbReference type="GO" id="GO:0071949">
    <property type="term" value="F:FAD binding"/>
    <property type="evidence" value="ECO:0007669"/>
    <property type="project" value="InterPro"/>
</dbReference>
<sequence>MLSRAIFNALAIFASSVAAGPTWHTSRGEDLVKFLERATAPTLNFHISPNASIVTPDSPEWAEDTTRWSTWSAPTFSVAFLPAEEKDVSVGLQYMTKHNIQFLAGGGGHGNTVTLAKAKNVVFINLEKFNKITVNSDNTITVGGGARFGDVYTAAYGAGRELPLGSCSCVGVGGASLGGGHGRLQGKYGLIVDAIISMRVALWDGSIIEVSATKNSDLFWAMRGAGHNFGIVLSFTYKTWPLQNNGLTYNADMTFTNASLEGIFGVINDLIPDQDPGLALDLFIMTDPSTHETVTYLNIVYAGPKEEGDKFTARFATNKKSSESIERTSLNVTMVPWSQITHQAAGGMIDLACIDGASQNVYTANLKKFDIAQQRRFYNTYIEFIKNNPLAINSMIFYEIFGQKAVVEQPADQTAVGNRNYANILALYQTTYTDESVAPAADAWARSLRDEVVKPEYSGYDIESIYMNYAHGNEKLEAMYGYEPWRLERLRSLKRRYDPKGFFNFYNSVLG</sequence>
<name>A0AAX6N102_9PEZI</name>